<protein>
    <submittedName>
        <fullName evidence="1">Glycosyltransferase family 1 protein</fullName>
    </submittedName>
</protein>
<dbReference type="AlphaFoldDB" id="A0A3R8SYE3"/>
<accession>A0A3R8SYE3</accession>
<evidence type="ECO:0000313" key="1">
    <source>
        <dbReference type="EMBL" id="RRR99934.1"/>
    </source>
</evidence>
<dbReference type="Proteomes" id="UP000269265">
    <property type="component" value="Unassembled WGS sequence"/>
</dbReference>
<gene>
    <name evidence="1" type="ORF">EIP75_23435</name>
</gene>
<evidence type="ECO:0000313" key="2">
    <source>
        <dbReference type="Proteomes" id="UP000269265"/>
    </source>
</evidence>
<keyword evidence="1" id="KW-0808">Transferase</keyword>
<organism evidence="1 2">
    <name type="scientific">Aquabacterium soli</name>
    <dbReference type="NCBI Taxonomy" id="2493092"/>
    <lineage>
        <taxon>Bacteria</taxon>
        <taxon>Pseudomonadati</taxon>
        <taxon>Pseudomonadota</taxon>
        <taxon>Betaproteobacteria</taxon>
        <taxon>Burkholderiales</taxon>
        <taxon>Aquabacterium</taxon>
    </lineage>
</organism>
<dbReference type="SUPFAM" id="SSF53756">
    <property type="entry name" value="UDP-Glycosyltransferase/glycogen phosphorylase"/>
    <property type="match status" value="1"/>
</dbReference>
<dbReference type="OrthoDB" id="9815351at2"/>
<proteinExistence type="predicted"/>
<sequence>MKFVIGITWDPRLGFRFADVLADCSGANVEVIGARFPRKQPRFVKYSVVWPLYVLVSLRLFIKSWSCDRVICWQQAYGVSLGFLFHALQFIGVRPKASIDVLTFILTPSKRQGLWLSVLAFSLSADAVKKVVVYNLAEYDLYKKLFPKVAHKFAYTLYPAADVPETFISKREVGDFYLAVGRSNRDHEFLRDYFQSRQNRSCYVLTDQKLQSKSGNFFVVGGVFGDEYFDYLRRCKAVIIPFLDPTASSGQLVYLQAMQLGKPVLVSVSRCLEGYLLDGVTGIYFEKTFSGMDVALERVENSAWYADATARCAADYGLRFGFLKLARDYCSILAGVSVVS</sequence>
<dbReference type="RefSeq" id="WP_125245610.1">
    <property type="nucleotide sequence ID" value="NZ_RSED01000039.1"/>
</dbReference>
<keyword evidence="2" id="KW-1185">Reference proteome</keyword>
<name>A0A3R8SYE3_9BURK</name>
<dbReference type="Gene3D" id="3.40.50.2000">
    <property type="entry name" value="Glycogen Phosphorylase B"/>
    <property type="match status" value="1"/>
</dbReference>
<dbReference type="EMBL" id="RSED01000039">
    <property type="protein sequence ID" value="RRR99934.1"/>
    <property type="molecule type" value="Genomic_DNA"/>
</dbReference>
<comment type="caution">
    <text evidence="1">The sequence shown here is derived from an EMBL/GenBank/DDBJ whole genome shotgun (WGS) entry which is preliminary data.</text>
</comment>
<reference evidence="1 2" key="1">
    <citation type="submission" date="2018-12" db="EMBL/GenBank/DDBJ databases">
        <title>The whole draft genome of Aquabacterium sp. SJQ9.</title>
        <authorList>
            <person name="Sun L."/>
            <person name="Gao X."/>
            <person name="Chen W."/>
            <person name="Huang K."/>
        </authorList>
    </citation>
    <scope>NUCLEOTIDE SEQUENCE [LARGE SCALE GENOMIC DNA]</scope>
    <source>
        <strain evidence="1 2">SJQ9</strain>
    </source>
</reference>
<dbReference type="GO" id="GO:0016740">
    <property type="term" value="F:transferase activity"/>
    <property type="evidence" value="ECO:0007669"/>
    <property type="project" value="UniProtKB-KW"/>
</dbReference>